<reference evidence="1" key="1">
    <citation type="journal article" date="2020" name="Nature">
        <title>Giant virus diversity and host interactions through global metagenomics.</title>
        <authorList>
            <person name="Schulz F."/>
            <person name="Roux S."/>
            <person name="Paez-Espino D."/>
            <person name="Jungbluth S."/>
            <person name="Walsh D.A."/>
            <person name="Denef V.J."/>
            <person name="McMahon K.D."/>
            <person name="Konstantinidis K.T."/>
            <person name="Eloe-Fadrosh E.A."/>
            <person name="Kyrpides N.C."/>
            <person name="Woyke T."/>
        </authorList>
    </citation>
    <scope>NUCLEOTIDE SEQUENCE</scope>
    <source>
        <strain evidence="1">GVMAG-M-3300020182-33</strain>
    </source>
</reference>
<name>A0A6C0C168_9ZZZZ</name>
<dbReference type="EMBL" id="MN739300">
    <property type="protein sequence ID" value="QHS97524.1"/>
    <property type="molecule type" value="Genomic_DNA"/>
</dbReference>
<dbReference type="AlphaFoldDB" id="A0A6C0C168"/>
<organism evidence="1">
    <name type="scientific">viral metagenome</name>
    <dbReference type="NCBI Taxonomy" id="1070528"/>
    <lineage>
        <taxon>unclassified sequences</taxon>
        <taxon>metagenomes</taxon>
        <taxon>organismal metagenomes</taxon>
    </lineage>
</organism>
<accession>A0A6C0C168</accession>
<protein>
    <submittedName>
        <fullName evidence="1">Uncharacterized protein</fullName>
    </submittedName>
</protein>
<evidence type="ECO:0000313" key="1">
    <source>
        <dbReference type="EMBL" id="QHS97524.1"/>
    </source>
</evidence>
<sequence length="70" mass="7930">MCLRSIREETTHFSMISLCSNMLYAACRYISAHEYSYAPQTPSSSLVYCVCFTKSARRRPVSHQGATSRS</sequence>
<proteinExistence type="predicted"/>